<evidence type="ECO:0000256" key="2">
    <source>
        <dbReference type="ARBA" id="ARBA00007330"/>
    </source>
</evidence>
<gene>
    <name evidence="13" type="ORF">FM121_10545</name>
</gene>
<keyword evidence="6" id="KW-0319">Glycerol metabolism</keyword>
<dbReference type="InterPro" id="IPR000447">
    <property type="entry name" value="G3P_DH_FAD-dep"/>
</dbReference>
<feature type="domain" description="FAD dependent oxidoreductase" evidence="11">
    <location>
        <begin position="21"/>
        <end position="354"/>
    </location>
</feature>
<dbReference type="PANTHER" id="PTHR11985:SF35">
    <property type="entry name" value="ANAEROBIC GLYCEROL-3-PHOSPHATE DEHYDROGENASE SUBUNIT A"/>
    <property type="match status" value="1"/>
</dbReference>
<evidence type="ECO:0000259" key="11">
    <source>
        <dbReference type="Pfam" id="PF01266"/>
    </source>
</evidence>
<dbReference type="GO" id="GO:0006071">
    <property type="term" value="P:glycerol metabolic process"/>
    <property type="evidence" value="ECO:0007669"/>
    <property type="project" value="UniProtKB-KW"/>
</dbReference>
<feature type="domain" description="Alpha-glycerophosphate oxidase C-terminal" evidence="12">
    <location>
        <begin position="407"/>
        <end position="532"/>
    </location>
</feature>
<evidence type="ECO:0000256" key="1">
    <source>
        <dbReference type="ARBA" id="ARBA00001974"/>
    </source>
</evidence>
<keyword evidence="5" id="KW-0285">Flavoprotein</keyword>
<dbReference type="EMBL" id="FWFD01000015">
    <property type="protein sequence ID" value="SLM86522.1"/>
    <property type="molecule type" value="Genomic_DNA"/>
</dbReference>
<dbReference type="EC" id="1.1.3.21" evidence="3"/>
<comment type="similarity">
    <text evidence="2">Belongs to the FAD-dependent glycerol-3-phosphate dehydrogenase family.</text>
</comment>
<evidence type="ECO:0000256" key="9">
    <source>
        <dbReference type="ARBA" id="ARBA00032349"/>
    </source>
</evidence>
<evidence type="ECO:0000256" key="6">
    <source>
        <dbReference type="ARBA" id="ARBA00022798"/>
    </source>
</evidence>
<proteinExistence type="inferred from homology"/>
<dbReference type="Pfam" id="PF16901">
    <property type="entry name" value="DAO_C"/>
    <property type="match status" value="1"/>
</dbReference>
<dbReference type="SUPFAM" id="SSF54373">
    <property type="entry name" value="FAD-linked reductases, C-terminal domain"/>
    <property type="match status" value="1"/>
</dbReference>
<dbReference type="InterPro" id="IPR038299">
    <property type="entry name" value="DAO_C_sf"/>
</dbReference>
<dbReference type="InterPro" id="IPR006076">
    <property type="entry name" value="FAD-dep_OxRdtase"/>
</dbReference>
<dbReference type="Gene3D" id="1.10.8.870">
    <property type="entry name" value="Alpha-glycerophosphate oxidase, cap domain"/>
    <property type="match status" value="1"/>
</dbReference>
<dbReference type="GO" id="GO:0004368">
    <property type="term" value="F:glycerol-3-phosphate dehydrogenase (quinone) activity"/>
    <property type="evidence" value="ECO:0007669"/>
    <property type="project" value="InterPro"/>
</dbReference>
<evidence type="ECO:0000259" key="12">
    <source>
        <dbReference type="Pfam" id="PF16901"/>
    </source>
</evidence>
<dbReference type="Gene3D" id="3.50.50.60">
    <property type="entry name" value="FAD/NAD(P)-binding domain"/>
    <property type="match status" value="1"/>
</dbReference>
<comment type="cofactor">
    <cofactor evidence="1">
        <name>FAD</name>
        <dbReference type="ChEBI" id="CHEBI:57692"/>
    </cofactor>
</comment>
<dbReference type="Gene3D" id="3.30.9.10">
    <property type="entry name" value="D-Amino Acid Oxidase, subunit A, domain 2"/>
    <property type="match status" value="1"/>
</dbReference>
<evidence type="ECO:0000256" key="10">
    <source>
        <dbReference type="ARBA" id="ARBA00049503"/>
    </source>
</evidence>
<dbReference type="InterPro" id="IPR031656">
    <property type="entry name" value="DAO_C"/>
</dbReference>
<sequence>MLFSNKERIKHLEEMSQNELDVLVIGGGITGAGIILDGVGRGLNVGLVEMRDFSSGTSSRSTKLVHGGLRYLAQFDVKTVAEVGQERAVVYENAPHVTTPLKMVLPFYDKGTFGSFSTSIGLDIYDRLARVKKDERKFMLDKKESLKREPFLKEEGLKGTGVYVEYRTDDSRLTLETIKKANEMGGLIANYAKVVKLLYSNTTGKIVGVTVLDTINQKEYPIYAKRVINAAGPWVDQIRDMDNSKKGKFLHLTKGVHVVVDSKKFPITNSIYFDTPYGDGRMMFAIPREEKVYIGTTDTFYEKNPAEPEIKREDVVYIIEGVNQMFDIDPLKIEDVESAWAGVRPLIHEDGKDPSEISRRDEIFVSDRGLYSIAGGKLTGYRKMAEEIVDKVLKDMEKSYEAVYISCQTKNQVLSGGEVGGGQGFEEFVLDGIRIGKDNYNLSEEEASQLTHRYGGNVLKVYQYLMEDNNTSLDNVTYAMLRYGLEEEMVIHPIDFLLRRSSSMLFNIEKCLQVKDEVINYMNSYYNWDAERLEGIKEEVEVEINQHTVYAI</sequence>
<evidence type="ECO:0000313" key="14">
    <source>
        <dbReference type="Proteomes" id="UP000195918"/>
    </source>
</evidence>
<dbReference type="PROSITE" id="PS00978">
    <property type="entry name" value="FAD_G3PDH_2"/>
    <property type="match status" value="1"/>
</dbReference>
<comment type="catalytic activity">
    <reaction evidence="10">
        <text>sn-glycerol 3-phosphate + O2 = dihydroxyacetone phosphate + H2O2</text>
        <dbReference type="Rhea" id="RHEA:18369"/>
        <dbReference type="ChEBI" id="CHEBI:15379"/>
        <dbReference type="ChEBI" id="CHEBI:16240"/>
        <dbReference type="ChEBI" id="CHEBI:57597"/>
        <dbReference type="ChEBI" id="CHEBI:57642"/>
        <dbReference type="EC" id="1.1.3.21"/>
    </reaction>
</comment>
<dbReference type="Pfam" id="PF01266">
    <property type="entry name" value="DAO"/>
    <property type="match status" value="1"/>
</dbReference>
<accession>A0A1X6WQL2</accession>
<dbReference type="PANTHER" id="PTHR11985">
    <property type="entry name" value="GLYCEROL-3-PHOSPHATE DEHYDROGENASE"/>
    <property type="match status" value="1"/>
</dbReference>
<keyword evidence="7" id="KW-0274">FAD</keyword>
<evidence type="ECO:0000256" key="4">
    <source>
        <dbReference type="ARBA" id="ARBA00021658"/>
    </source>
</evidence>
<protein>
    <recommendedName>
        <fullName evidence="4">Alpha-glycerophosphate oxidase</fullName>
        <ecNumber evidence="3">1.1.3.21</ecNumber>
    </recommendedName>
    <alternativeName>
        <fullName evidence="9">Glycerol-3-phosphate oxidase</fullName>
    </alternativeName>
</protein>
<keyword evidence="14" id="KW-1185">Reference proteome</keyword>
<evidence type="ECO:0000256" key="7">
    <source>
        <dbReference type="ARBA" id="ARBA00022827"/>
    </source>
</evidence>
<evidence type="ECO:0000313" key="13">
    <source>
        <dbReference type="EMBL" id="SLM86522.1"/>
    </source>
</evidence>
<keyword evidence="8 13" id="KW-0560">Oxidoreductase</keyword>
<dbReference type="AlphaFoldDB" id="A0A1X6WQL2"/>
<dbReference type="Proteomes" id="UP000195918">
    <property type="component" value="Unassembled WGS sequence"/>
</dbReference>
<dbReference type="PRINTS" id="PR01001">
    <property type="entry name" value="FADG3PDH"/>
</dbReference>
<evidence type="ECO:0000256" key="5">
    <source>
        <dbReference type="ARBA" id="ARBA00022630"/>
    </source>
</evidence>
<dbReference type="InterPro" id="IPR036188">
    <property type="entry name" value="FAD/NAD-bd_sf"/>
</dbReference>
<dbReference type="RefSeq" id="WP_179203857.1">
    <property type="nucleotide sequence ID" value="NZ_FWFD01000015.1"/>
</dbReference>
<dbReference type="GO" id="GO:0046168">
    <property type="term" value="P:glycerol-3-phosphate catabolic process"/>
    <property type="evidence" value="ECO:0007669"/>
    <property type="project" value="TreeGrafter"/>
</dbReference>
<evidence type="ECO:0000256" key="8">
    <source>
        <dbReference type="ARBA" id="ARBA00023002"/>
    </source>
</evidence>
<reference evidence="14" key="1">
    <citation type="submission" date="2017-02" db="EMBL/GenBank/DDBJ databases">
        <authorList>
            <person name="Dridi B."/>
        </authorList>
    </citation>
    <scope>NUCLEOTIDE SEQUENCE [LARGE SCALE GENOMIC DNA]</scope>
    <source>
        <strain evidence="14">bH819</strain>
    </source>
</reference>
<dbReference type="GO" id="GO:0004369">
    <property type="term" value="F:glycerol-3-phosphate oxidase activity"/>
    <property type="evidence" value="ECO:0007669"/>
    <property type="project" value="UniProtKB-EC"/>
</dbReference>
<evidence type="ECO:0000256" key="3">
    <source>
        <dbReference type="ARBA" id="ARBA00013104"/>
    </source>
</evidence>
<organism evidence="13 14">
    <name type="scientific">Vagococcus fluvialis bH819</name>
    <dbReference type="NCBI Taxonomy" id="1255619"/>
    <lineage>
        <taxon>Bacteria</taxon>
        <taxon>Bacillati</taxon>
        <taxon>Bacillota</taxon>
        <taxon>Bacilli</taxon>
        <taxon>Lactobacillales</taxon>
        <taxon>Enterococcaceae</taxon>
        <taxon>Vagococcus</taxon>
    </lineage>
</organism>
<name>A0A1X6WQL2_9ENTE</name>
<dbReference type="SUPFAM" id="SSF51905">
    <property type="entry name" value="FAD/NAD(P)-binding domain"/>
    <property type="match status" value="1"/>
</dbReference>